<dbReference type="GO" id="GO:0003755">
    <property type="term" value="F:peptidyl-prolyl cis-trans isomerase activity"/>
    <property type="evidence" value="ECO:0007669"/>
    <property type="project" value="UniProtKB-KW"/>
</dbReference>
<dbReference type="InterPro" id="IPR046357">
    <property type="entry name" value="PPIase_dom_sf"/>
</dbReference>
<dbReference type="EMBL" id="JACFXV010000067">
    <property type="protein sequence ID" value="MBA5779470.1"/>
    <property type="molecule type" value="Genomic_DNA"/>
</dbReference>
<evidence type="ECO:0000256" key="4">
    <source>
        <dbReference type="ARBA" id="ARBA00018370"/>
    </source>
</evidence>
<dbReference type="InterPro" id="IPR050245">
    <property type="entry name" value="PrsA_foldase"/>
</dbReference>
<dbReference type="Gene3D" id="3.10.50.40">
    <property type="match status" value="1"/>
</dbReference>
<dbReference type="InterPro" id="IPR000297">
    <property type="entry name" value="PPIase_PpiC"/>
</dbReference>
<evidence type="ECO:0000256" key="1">
    <source>
        <dbReference type="ARBA" id="ARBA00000971"/>
    </source>
</evidence>
<dbReference type="AlphaFoldDB" id="A0A839AHZ6"/>
<dbReference type="SUPFAM" id="SSF54534">
    <property type="entry name" value="FKBP-like"/>
    <property type="match status" value="1"/>
</dbReference>
<dbReference type="EC" id="5.2.1.8" evidence="3"/>
<keyword evidence="8 11" id="KW-0413">Isomerase</keyword>
<gene>
    <name evidence="11" type="ORF">H2509_20250</name>
</gene>
<keyword evidence="12" id="KW-1185">Reference proteome</keyword>
<evidence type="ECO:0000256" key="7">
    <source>
        <dbReference type="ARBA" id="ARBA00031484"/>
    </source>
</evidence>
<feature type="compositionally biased region" description="Polar residues" evidence="9">
    <location>
        <begin position="1"/>
        <end position="25"/>
    </location>
</feature>
<dbReference type="InterPro" id="IPR023058">
    <property type="entry name" value="PPIase_PpiC_CS"/>
</dbReference>
<proteinExistence type="inferred from homology"/>
<reference evidence="11 12" key="1">
    <citation type="submission" date="2020-07" db="EMBL/GenBank/DDBJ databases">
        <title>Stappia sp., F7233, whole genome shotgun sequencing project.</title>
        <authorList>
            <person name="Jiang S."/>
            <person name="Liu Z.W."/>
            <person name="Du Z.J."/>
        </authorList>
    </citation>
    <scope>NUCLEOTIDE SEQUENCE [LARGE SCALE GENOMIC DNA]</scope>
    <source>
        <strain evidence="11 12">F7233</strain>
    </source>
</reference>
<dbReference type="PANTHER" id="PTHR47245">
    <property type="entry name" value="PEPTIDYLPROLYL ISOMERASE"/>
    <property type="match status" value="1"/>
</dbReference>
<dbReference type="SUPFAM" id="SSF109998">
    <property type="entry name" value="Triger factor/SurA peptide-binding domain-like"/>
    <property type="match status" value="1"/>
</dbReference>
<feature type="region of interest" description="Disordered" evidence="9">
    <location>
        <begin position="1"/>
        <end position="32"/>
    </location>
</feature>
<dbReference type="PANTHER" id="PTHR47245:SF2">
    <property type="entry name" value="PEPTIDYL-PROLYL CIS-TRANS ISOMERASE HP_0175-RELATED"/>
    <property type="match status" value="1"/>
</dbReference>
<feature type="domain" description="PpiC" evidence="10">
    <location>
        <begin position="145"/>
        <end position="247"/>
    </location>
</feature>
<evidence type="ECO:0000313" key="12">
    <source>
        <dbReference type="Proteomes" id="UP000541109"/>
    </source>
</evidence>
<dbReference type="InterPro" id="IPR027304">
    <property type="entry name" value="Trigger_fact/SurA_dom_sf"/>
</dbReference>
<evidence type="ECO:0000313" key="11">
    <source>
        <dbReference type="EMBL" id="MBA5779470.1"/>
    </source>
</evidence>
<comment type="catalytic activity">
    <reaction evidence="1">
        <text>[protein]-peptidylproline (omega=180) = [protein]-peptidylproline (omega=0)</text>
        <dbReference type="Rhea" id="RHEA:16237"/>
        <dbReference type="Rhea" id="RHEA-COMP:10747"/>
        <dbReference type="Rhea" id="RHEA-COMP:10748"/>
        <dbReference type="ChEBI" id="CHEBI:83833"/>
        <dbReference type="ChEBI" id="CHEBI:83834"/>
        <dbReference type="EC" id="5.2.1.8"/>
    </reaction>
</comment>
<evidence type="ECO:0000256" key="6">
    <source>
        <dbReference type="ARBA" id="ARBA00030642"/>
    </source>
</evidence>
<sequence>MATLYRNPSLSQPPQGGSGDGYTTKQEVDTRVPPKAAPVLAEISVNGVAIPESDILGEAQNHPARNPGEALRAAAEALVVRELLWQEAQRLNIAVVLACDETGRFETERDAAIRLLIEEAVHVPSATEEECRRFYDRNPEKFRSEPLYEARHILIAAAREDSETRAKARERAAGLCRLLGDQPERFGELAQANSDCPSREHGGNLGQLSRGSTVEEFETAVAAMAEGEISAAPVESRFGFHVIALDRKVEGNRLPFEFARERISAWLEASAWSRAVSQYISVLAGRARIEGISLKGADSPLVQ</sequence>
<comment type="caution">
    <text evidence="11">The sequence shown here is derived from an EMBL/GenBank/DDBJ whole genome shotgun (WGS) entry which is preliminary data.</text>
</comment>
<protein>
    <recommendedName>
        <fullName evidence="4">Parvulin-like PPIase</fullName>
        <ecNumber evidence="3">5.2.1.8</ecNumber>
    </recommendedName>
    <alternativeName>
        <fullName evidence="6">Peptidyl-prolyl cis-trans isomerase plp</fullName>
    </alternativeName>
    <alternativeName>
        <fullName evidence="7">Rotamase plp</fullName>
    </alternativeName>
</protein>
<name>A0A839AHZ6_9HYPH</name>
<evidence type="ECO:0000256" key="3">
    <source>
        <dbReference type="ARBA" id="ARBA00013194"/>
    </source>
</evidence>
<accession>A0A839AHZ6</accession>
<dbReference type="Pfam" id="PF00639">
    <property type="entry name" value="Rotamase"/>
    <property type="match status" value="1"/>
</dbReference>
<evidence type="ECO:0000256" key="2">
    <source>
        <dbReference type="ARBA" id="ARBA00007656"/>
    </source>
</evidence>
<keyword evidence="5 8" id="KW-0697">Rotamase</keyword>
<dbReference type="PROSITE" id="PS01096">
    <property type="entry name" value="PPIC_PPIASE_1"/>
    <property type="match status" value="1"/>
</dbReference>
<dbReference type="RefSeq" id="WP_182168289.1">
    <property type="nucleotide sequence ID" value="NZ_JACFXV010000067.1"/>
</dbReference>
<organism evidence="11 12">
    <name type="scientific">Stappia albiluteola</name>
    <dbReference type="NCBI Taxonomy" id="2758565"/>
    <lineage>
        <taxon>Bacteria</taxon>
        <taxon>Pseudomonadati</taxon>
        <taxon>Pseudomonadota</taxon>
        <taxon>Alphaproteobacteria</taxon>
        <taxon>Hyphomicrobiales</taxon>
        <taxon>Stappiaceae</taxon>
        <taxon>Stappia</taxon>
    </lineage>
</organism>
<evidence type="ECO:0000259" key="10">
    <source>
        <dbReference type="PROSITE" id="PS50198"/>
    </source>
</evidence>
<comment type="similarity">
    <text evidence="2">Belongs to the PpiC/parvulin rotamase family.</text>
</comment>
<dbReference type="Proteomes" id="UP000541109">
    <property type="component" value="Unassembled WGS sequence"/>
</dbReference>
<evidence type="ECO:0000256" key="9">
    <source>
        <dbReference type="SAM" id="MobiDB-lite"/>
    </source>
</evidence>
<dbReference type="PROSITE" id="PS50198">
    <property type="entry name" value="PPIC_PPIASE_2"/>
    <property type="match status" value="1"/>
</dbReference>
<evidence type="ECO:0000256" key="5">
    <source>
        <dbReference type="ARBA" id="ARBA00023110"/>
    </source>
</evidence>
<evidence type="ECO:0000256" key="8">
    <source>
        <dbReference type="PROSITE-ProRule" id="PRU00278"/>
    </source>
</evidence>